<gene>
    <name evidence="8" type="ORF">JKP88DRAFT_282252</name>
</gene>
<feature type="region of interest" description="Disordered" evidence="5">
    <location>
        <begin position="619"/>
        <end position="638"/>
    </location>
</feature>
<name>A0A836C8Z3_9STRA</name>
<accession>A0A836C8Z3</accession>
<feature type="region of interest" description="Disordered" evidence="5">
    <location>
        <begin position="142"/>
        <end position="183"/>
    </location>
</feature>
<sequence>MAEQRGRRARRGQCNNPIAAAGDFIGTALGNLGRLWRWRQRKERGNAQGGVAQRSAAARAQATDGAAGGAGTSAAAAAECAGEGGVVRQCGGAVGAAVHDDPRGSSRGVQLTDDISGSSTLKIVPAAPEPIHSAHATIATSGDASIDTQRQRPLQRPQVPAAAATTAAIRQRSSSPTVRHRVADGSTLPAAVDARTAAIACGGVSAVSQPVAPPAGIAAAAATASASAGGSAHDPASKPCVQRTPPASTVAAEPSRIGTGTSGTRGAAAVAEGGGDGHGKSSTHAVQHLCTQPSATPEPSCDSSGVDGSSGVNGSSDVNGSSGASCSSGVHGNSGTSGSSSVISSTSSATGTSGSSGASNSSGMSGSSSINSSSGGGSSSTANISSSAGVSGSSSGSSGGGSSSSAGVTSSSRAISSSAASGSSHIAGAGRNAQGASCNGATQRALPLPCTSPEPPTTTSGANSSITYKTSAQLMPPPSSFIAPATNSGIGRSTSGSSVTAVASTSALIASNATAAQITSPPAGPTPSGDGVTLAVPSSKPAPLPERAAAQPNPFFTALNGMVSGVRNGAANVLSDAARRIDAMATGFTEQHRSAQAQQAADGGSETLLRADRAARTLISSSSGSSASGSSGTGSGYGSSGISGACGTGVAINSGSRTACWGENDASERMGAAMSLLEQGAAPPALAHHSYGAAQRRPDLPLEVLFALQQAEVAGSKLKTAGSDRIGAVDTSLNLLFELVDEGAAEGAADASAAAAHALRAAAAVEAIVKATGRGAEPLAAADSTLLRTLPYVTSAFMEPMQEPMRSVDTIPVTATAPVQGHATMLGHHCGRAFNYAVASRQLQVAAAEPAANVIPAAAAAAAPVTAAAAAAAVAAAAQAAATPPDTPHSTPAADGGSAASNKPKKKKKKKKKKRPGQGGAAAAQSPASSTSAAFEALFTDAATEEASAASAEGAAGALPRAAFGAAATSASSAACNSPVFSASATTAAAAAELTTADSEPGVSGQGAYTGAFTGAAAAAADAAAGAAATTTAGLVCSGAVTLGHQLAAPAATPSSRYTKEQRQPYLDASRAYLSAAAEQPQWTRLELPGYDASAPRVVRDADARLQEEFVRFSAALAARYRSIEACLEGVLQRLVPLSTLDKVFAVRDLRDGGPASVLAFNHLQSVPGVDALSRSVQAALRRLEHMASLTFGALTAWELVNERMVAKQVFNAAIEAAMNIKATDFPDAQPLISEREEQDLERWVGASMAAEAAATAAAEAAATALTAELDAEDAAQGQQQQRGSGSGIDMFGGPAVTASAAAAAAAATCSPAPSSPAAAAAAASTPVQLQRTRNWADVVVHRSSAGARGVRAAAPRHASFFAELAAADAADAQDAAAAAAAHDGSFDIGAQHMLAGADASEFPTVAAAAAAAAAAARGRDHFLAQRGFHRRSDSGGSGSSSGTARAREQRAADSGGRPSDDIMADYGDILRCDQVPEVLGHDCAECPACLAAWDQIIGRGAVLAVILPCGHAVCAPCLAGQHRAAFRAREDQRVEFACPLCRHELSRNLVKHILKDVLANDALTGSLLMLARRLQEQHACVKASKLVESLLLSSSFDIERVQDVLFNMLAYASRDPRADDLGTASKQAIYAGRSGPYFNFNARPELTDDQRARLLCEWEEKGVQLERAQSDAAANIFMQVNAAGRMDATVEVAGGGEDTAHVDLHGLSVEDARRIISEYVLPLFAVLPRVVLVTGRGLHAASGEATLREGVREYLTARGYDCRTVRGNPGALLVAARHRG</sequence>
<dbReference type="SUPFAM" id="SSF57850">
    <property type="entry name" value="RING/U-box"/>
    <property type="match status" value="1"/>
</dbReference>
<feature type="compositionally biased region" description="Low complexity" evidence="5">
    <location>
        <begin position="300"/>
        <end position="396"/>
    </location>
</feature>
<dbReference type="Pfam" id="PF01713">
    <property type="entry name" value="Smr"/>
    <property type="match status" value="1"/>
</dbReference>
<feature type="compositionally biased region" description="Low complexity" evidence="5">
    <location>
        <begin position="1270"/>
        <end position="1284"/>
    </location>
</feature>
<dbReference type="SUPFAM" id="SSF160443">
    <property type="entry name" value="SMR domain-like"/>
    <property type="match status" value="1"/>
</dbReference>
<evidence type="ECO:0008006" key="10">
    <source>
        <dbReference type="Google" id="ProtNLM"/>
    </source>
</evidence>
<dbReference type="SMART" id="SM00463">
    <property type="entry name" value="SMR"/>
    <property type="match status" value="1"/>
</dbReference>
<dbReference type="InterPro" id="IPR002625">
    <property type="entry name" value="Smr_dom"/>
</dbReference>
<keyword evidence="2 4" id="KW-0863">Zinc-finger</keyword>
<feature type="region of interest" description="Disordered" evidence="5">
    <location>
        <begin position="1427"/>
        <end position="1461"/>
    </location>
</feature>
<feature type="domain" description="RING-type" evidence="6">
    <location>
        <begin position="1487"/>
        <end position="1543"/>
    </location>
</feature>
<feature type="compositionally biased region" description="Low complexity" evidence="5">
    <location>
        <begin position="258"/>
        <end position="271"/>
    </location>
</feature>
<protein>
    <recommendedName>
        <fullName evidence="10">RING-type domain-containing protein</fullName>
    </recommendedName>
</protein>
<feature type="compositionally biased region" description="Low complexity" evidence="5">
    <location>
        <begin position="620"/>
        <end position="630"/>
    </location>
</feature>
<dbReference type="PROSITE" id="PS50089">
    <property type="entry name" value="ZF_RING_2"/>
    <property type="match status" value="1"/>
</dbReference>
<dbReference type="InterPro" id="IPR013083">
    <property type="entry name" value="Znf_RING/FYVE/PHD"/>
</dbReference>
<organism evidence="8 9">
    <name type="scientific">Tribonema minus</name>
    <dbReference type="NCBI Taxonomy" id="303371"/>
    <lineage>
        <taxon>Eukaryota</taxon>
        <taxon>Sar</taxon>
        <taxon>Stramenopiles</taxon>
        <taxon>Ochrophyta</taxon>
        <taxon>PX clade</taxon>
        <taxon>Xanthophyceae</taxon>
        <taxon>Tribonematales</taxon>
        <taxon>Tribonemataceae</taxon>
        <taxon>Tribonema</taxon>
    </lineage>
</organism>
<dbReference type="Gene3D" id="3.30.1370.110">
    <property type="match status" value="1"/>
</dbReference>
<feature type="region of interest" description="Disordered" evidence="5">
    <location>
        <begin position="227"/>
        <end position="410"/>
    </location>
</feature>
<evidence type="ECO:0000256" key="5">
    <source>
        <dbReference type="SAM" id="MobiDB-lite"/>
    </source>
</evidence>
<dbReference type="EMBL" id="JAFCMP010000530">
    <property type="protein sequence ID" value="KAG5177009.1"/>
    <property type="molecule type" value="Genomic_DNA"/>
</dbReference>
<feature type="compositionally biased region" description="Basic residues" evidence="5">
    <location>
        <begin position="903"/>
        <end position="916"/>
    </location>
</feature>
<evidence type="ECO:0000313" key="9">
    <source>
        <dbReference type="Proteomes" id="UP000664859"/>
    </source>
</evidence>
<feature type="domain" description="Smr" evidence="7">
    <location>
        <begin position="1703"/>
        <end position="1778"/>
    </location>
</feature>
<feature type="region of interest" description="Disordered" evidence="5">
    <location>
        <begin position="1270"/>
        <end position="1291"/>
    </location>
</feature>
<feature type="region of interest" description="Disordered" evidence="5">
    <location>
        <begin position="517"/>
        <end position="549"/>
    </location>
</feature>
<dbReference type="PROSITE" id="PS00518">
    <property type="entry name" value="ZF_RING_1"/>
    <property type="match status" value="1"/>
</dbReference>
<proteinExistence type="predicted"/>
<evidence type="ECO:0000256" key="2">
    <source>
        <dbReference type="ARBA" id="ARBA00022771"/>
    </source>
</evidence>
<evidence type="ECO:0000256" key="3">
    <source>
        <dbReference type="ARBA" id="ARBA00022833"/>
    </source>
</evidence>
<feature type="region of interest" description="Disordered" evidence="5">
    <location>
        <begin position="882"/>
        <end position="928"/>
    </location>
</feature>
<feature type="compositionally biased region" description="Polar residues" evidence="5">
    <location>
        <begin position="280"/>
        <end position="297"/>
    </location>
</feature>
<evidence type="ECO:0000313" key="8">
    <source>
        <dbReference type="EMBL" id="KAG5177009.1"/>
    </source>
</evidence>
<evidence type="ECO:0000259" key="6">
    <source>
        <dbReference type="PROSITE" id="PS50089"/>
    </source>
</evidence>
<dbReference type="Proteomes" id="UP000664859">
    <property type="component" value="Unassembled WGS sequence"/>
</dbReference>
<evidence type="ECO:0000259" key="7">
    <source>
        <dbReference type="PROSITE" id="PS50828"/>
    </source>
</evidence>
<keyword evidence="3" id="KW-0862">Zinc</keyword>
<evidence type="ECO:0000256" key="4">
    <source>
        <dbReference type="PROSITE-ProRule" id="PRU00175"/>
    </source>
</evidence>
<keyword evidence="1" id="KW-0479">Metal-binding</keyword>
<comment type="caution">
    <text evidence="8">The sequence shown here is derived from an EMBL/GenBank/DDBJ whole genome shotgun (WGS) entry which is preliminary data.</text>
</comment>
<dbReference type="GO" id="GO:0008270">
    <property type="term" value="F:zinc ion binding"/>
    <property type="evidence" value="ECO:0007669"/>
    <property type="project" value="UniProtKB-KW"/>
</dbReference>
<dbReference type="OrthoDB" id="2145840at2759"/>
<dbReference type="Gene3D" id="3.30.40.10">
    <property type="entry name" value="Zinc/RING finger domain, C3HC4 (zinc finger)"/>
    <property type="match status" value="1"/>
</dbReference>
<keyword evidence="9" id="KW-1185">Reference proteome</keyword>
<dbReference type="PROSITE" id="PS50828">
    <property type="entry name" value="SMR"/>
    <property type="match status" value="1"/>
</dbReference>
<reference evidence="8" key="1">
    <citation type="submission" date="2021-02" db="EMBL/GenBank/DDBJ databases">
        <title>First Annotated Genome of the Yellow-green Alga Tribonema minus.</title>
        <authorList>
            <person name="Mahan K.M."/>
        </authorList>
    </citation>
    <scope>NUCLEOTIDE SEQUENCE</scope>
    <source>
        <strain evidence="8">UTEX B ZZ1240</strain>
    </source>
</reference>
<dbReference type="InterPro" id="IPR001841">
    <property type="entry name" value="Znf_RING"/>
</dbReference>
<feature type="compositionally biased region" description="Low complexity" evidence="5">
    <location>
        <begin position="151"/>
        <end position="168"/>
    </location>
</feature>
<dbReference type="InterPro" id="IPR036063">
    <property type="entry name" value="Smr_dom_sf"/>
</dbReference>
<evidence type="ECO:0000256" key="1">
    <source>
        <dbReference type="ARBA" id="ARBA00022723"/>
    </source>
</evidence>
<dbReference type="SMART" id="SM00184">
    <property type="entry name" value="RING"/>
    <property type="match status" value="1"/>
</dbReference>
<dbReference type="InterPro" id="IPR017907">
    <property type="entry name" value="Znf_RING_CS"/>
</dbReference>